<reference evidence="2" key="2">
    <citation type="submission" date="2020-09" db="EMBL/GenBank/DDBJ databases">
        <authorList>
            <person name="Sun Q."/>
            <person name="Zhou Y."/>
        </authorList>
    </citation>
    <scope>NUCLEOTIDE SEQUENCE</scope>
    <source>
        <strain evidence="2">CGMCC 1.15425</strain>
    </source>
</reference>
<name>A0A916QL34_9GAMM</name>
<evidence type="ECO:0000259" key="1">
    <source>
        <dbReference type="Pfam" id="PF02627"/>
    </source>
</evidence>
<dbReference type="SUPFAM" id="SSF69118">
    <property type="entry name" value="AhpD-like"/>
    <property type="match status" value="1"/>
</dbReference>
<dbReference type="PANTHER" id="PTHR34846:SF5">
    <property type="entry name" value="CARBOXYMUCONOLACTONE DECARBOXYLASE-LIKE DOMAIN-CONTAINING PROTEIN"/>
    <property type="match status" value="1"/>
</dbReference>
<dbReference type="PANTHER" id="PTHR34846">
    <property type="entry name" value="4-CARBOXYMUCONOLACTONE DECARBOXYLASE FAMILY PROTEIN (AFU_ORTHOLOGUE AFUA_6G11590)"/>
    <property type="match status" value="1"/>
</dbReference>
<dbReference type="InterPro" id="IPR029032">
    <property type="entry name" value="AhpD-like"/>
</dbReference>
<dbReference type="Gene3D" id="1.20.1290.10">
    <property type="entry name" value="AhpD-like"/>
    <property type="match status" value="1"/>
</dbReference>
<proteinExistence type="predicted"/>
<dbReference type="GO" id="GO:0051920">
    <property type="term" value="F:peroxiredoxin activity"/>
    <property type="evidence" value="ECO:0007669"/>
    <property type="project" value="InterPro"/>
</dbReference>
<evidence type="ECO:0000313" key="2">
    <source>
        <dbReference type="EMBL" id="GFZ77541.1"/>
    </source>
</evidence>
<dbReference type="EMBL" id="BMIY01000008">
    <property type="protein sequence ID" value="GFZ77541.1"/>
    <property type="molecule type" value="Genomic_DNA"/>
</dbReference>
<sequence length="150" mass="16435">MQPRISSSSLYRQCPRLITHLTALGDVPEQVAISPQLLHLVRLRASQLNGCGFCQHMHADEARQGGEAQERLDVLAAWREISGFSDQERAALAWTEALTLISQKPIDETVFQAAKAALGEAGLIELSAIIVQINSWNRIAVGFGFQPGMK</sequence>
<dbReference type="OrthoDB" id="9801997at2"/>
<protein>
    <submittedName>
        <fullName evidence="2">Alkyl hydroperoxide reductase AhpD</fullName>
    </submittedName>
</protein>
<dbReference type="Proteomes" id="UP000627715">
    <property type="component" value="Unassembled WGS sequence"/>
</dbReference>
<dbReference type="Pfam" id="PF02627">
    <property type="entry name" value="CMD"/>
    <property type="match status" value="1"/>
</dbReference>
<feature type="domain" description="Carboxymuconolactone decarboxylase-like" evidence="1">
    <location>
        <begin position="30"/>
        <end position="97"/>
    </location>
</feature>
<organism evidence="2 3">
    <name type="scientific">Pseudohongiella nitratireducens</name>
    <dbReference type="NCBI Taxonomy" id="1768907"/>
    <lineage>
        <taxon>Bacteria</taxon>
        <taxon>Pseudomonadati</taxon>
        <taxon>Pseudomonadota</taxon>
        <taxon>Gammaproteobacteria</taxon>
        <taxon>Pseudomonadales</taxon>
        <taxon>Pseudohongiellaceae</taxon>
        <taxon>Pseudohongiella</taxon>
    </lineage>
</organism>
<keyword evidence="3" id="KW-1185">Reference proteome</keyword>
<dbReference type="AlphaFoldDB" id="A0A916QL34"/>
<evidence type="ECO:0000313" key="3">
    <source>
        <dbReference type="Proteomes" id="UP000627715"/>
    </source>
</evidence>
<comment type="caution">
    <text evidence="2">The sequence shown here is derived from an EMBL/GenBank/DDBJ whole genome shotgun (WGS) entry which is preliminary data.</text>
</comment>
<dbReference type="NCBIfam" id="TIGR00778">
    <property type="entry name" value="ahpD_dom"/>
    <property type="match status" value="1"/>
</dbReference>
<dbReference type="InterPro" id="IPR004675">
    <property type="entry name" value="AhpD_core"/>
</dbReference>
<dbReference type="InterPro" id="IPR003779">
    <property type="entry name" value="CMD-like"/>
</dbReference>
<dbReference type="RefSeq" id="WP_068811767.1">
    <property type="nucleotide sequence ID" value="NZ_BMIY01000008.1"/>
</dbReference>
<reference evidence="2" key="1">
    <citation type="journal article" date="2014" name="Int. J. Syst. Evol. Microbiol.">
        <title>Complete genome sequence of Corynebacterium casei LMG S-19264T (=DSM 44701T), isolated from a smear-ripened cheese.</title>
        <authorList>
            <consortium name="US DOE Joint Genome Institute (JGI-PGF)"/>
            <person name="Walter F."/>
            <person name="Albersmeier A."/>
            <person name="Kalinowski J."/>
            <person name="Ruckert C."/>
        </authorList>
    </citation>
    <scope>NUCLEOTIDE SEQUENCE</scope>
    <source>
        <strain evidence="2">CGMCC 1.15425</strain>
    </source>
</reference>
<gene>
    <name evidence="2" type="ORF">GCM10011403_20820</name>
</gene>
<accession>A0A916QL34</accession>